<dbReference type="GO" id="GO:0016787">
    <property type="term" value="F:hydrolase activity"/>
    <property type="evidence" value="ECO:0007669"/>
    <property type="project" value="UniProtKB-UniRule"/>
</dbReference>
<protein>
    <recommendedName>
        <fullName evidence="8">DNA 3'-5' helicase</fullName>
        <ecNumber evidence="8">5.6.2.4</ecNumber>
    </recommendedName>
</protein>
<dbReference type="Proteomes" id="UP000045285">
    <property type="component" value="Unassembled WGS sequence"/>
</dbReference>
<keyword evidence="6" id="KW-0413">Isomerase</keyword>
<dbReference type="InterPro" id="IPR000212">
    <property type="entry name" value="DNA_helicase_UvrD/REP"/>
</dbReference>
<evidence type="ECO:0000259" key="12">
    <source>
        <dbReference type="PROSITE" id="PS51217"/>
    </source>
</evidence>
<dbReference type="EMBL" id="CCMZ01000003">
    <property type="protein sequence ID" value="CDX12281.1"/>
    <property type="molecule type" value="Genomic_DNA"/>
</dbReference>
<keyword evidence="2 10" id="KW-0547">Nucleotide-binding</keyword>
<dbReference type="InterPro" id="IPR014017">
    <property type="entry name" value="DNA_helicase_UvrD-like_C"/>
</dbReference>
<feature type="domain" description="UvrD-like helicase ATP-binding" evidence="11">
    <location>
        <begin position="190"/>
        <end position="491"/>
    </location>
</feature>
<dbReference type="InterPro" id="IPR014016">
    <property type="entry name" value="UvrD-like_ATP-bd"/>
</dbReference>
<dbReference type="GO" id="GO:0005524">
    <property type="term" value="F:ATP binding"/>
    <property type="evidence" value="ECO:0007669"/>
    <property type="project" value="UniProtKB-UniRule"/>
</dbReference>
<dbReference type="Gene3D" id="1.10.486.10">
    <property type="entry name" value="PCRA, domain 4"/>
    <property type="match status" value="1"/>
</dbReference>
<reference evidence="14" key="1">
    <citation type="submission" date="2014-08" db="EMBL/GenBank/DDBJ databases">
        <authorList>
            <person name="Moulin L."/>
        </authorList>
    </citation>
    <scope>NUCLEOTIDE SEQUENCE [LARGE SCALE GENOMIC DNA]</scope>
</reference>
<dbReference type="PANTHER" id="PTHR11070">
    <property type="entry name" value="UVRD / RECB / PCRA DNA HELICASE FAMILY MEMBER"/>
    <property type="match status" value="1"/>
</dbReference>
<evidence type="ECO:0000256" key="4">
    <source>
        <dbReference type="ARBA" id="ARBA00022806"/>
    </source>
</evidence>
<evidence type="ECO:0000313" key="14">
    <source>
        <dbReference type="Proteomes" id="UP000045285"/>
    </source>
</evidence>
<keyword evidence="5 10" id="KW-0067">ATP-binding</keyword>
<comment type="catalytic activity">
    <reaction evidence="7">
        <text>Couples ATP hydrolysis with the unwinding of duplex DNA by translocating in the 3'-5' direction.</text>
        <dbReference type="EC" id="5.6.2.4"/>
    </reaction>
</comment>
<organism evidence="13 14">
    <name type="scientific">Mesorhizobium plurifarium</name>
    <dbReference type="NCBI Taxonomy" id="69974"/>
    <lineage>
        <taxon>Bacteria</taxon>
        <taxon>Pseudomonadati</taxon>
        <taxon>Pseudomonadota</taxon>
        <taxon>Alphaproteobacteria</taxon>
        <taxon>Hyphomicrobiales</taxon>
        <taxon>Phyllobacteriaceae</taxon>
        <taxon>Mesorhizobium</taxon>
    </lineage>
</organism>
<evidence type="ECO:0000259" key="11">
    <source>
        <dbReference type="PROSITE" id="PS51198"/>
    </source>
</evidence>
<evidence type="ECO:0000256" key="8">
    <source>
        <dbReference type="ARBA" id="ARBA00034808"/>
    </source>
</evidence>
<dbReference type="Gene3D" id="3.40.50.300">
    <property type="entry name" value="P-loop containing nucleotide triphosphate hydrolases"/>
    <property type="match status" value="3"/>
</dbReference>
<sequence length="1115" mass="122761">MENFSLVRLAANQLRVDIDPGLAELDATAIIARAIANRELTLEELPAGDATLAGALGIFNRKYKLVVVQAGLDAATKLEVIAHEIGHEVVHQGEIATVQRSYGKPGPGDPVLRIEAYGVKERREAQANVFARELLLPRALARRLFLGGMRAHAIAAKTGLNLTLVFQQLTDALLLPEPVAPPAERPGAFKGLDPSQDFAANFRGKALLLEAGPGTGKTRTLVERIVRLIERGEAKPDEILALTFSNKAAGELADRVGKAVGSAAANIWTSTFHAFGLELLRKHHAMFGLSQDPRLVDGSQAIDLLEETLPALPIVHLQNLFEPAMALRDILKAISRAKDELVGWQAYADLADKMAQRAQGLDEDARIAAAKAQEVALVYRHYQQQLDRLKAVDYGDLVMLPALKLRDDEDFRKVLKQQFRWIHVDEYQDINRASAILIKGIARDGERLWVVGDARQSIYRFRGASTRNMARFGLDYPNHARAPLEVNYRSTKPVIDIFTEFSTKMKVSEYSLPLSLRSDRAGTAERPGILIAADPEDECSRLAASVRQLQSEGVALADQAVLARSNATLARIGEELEARGIPVQYIGPLFDRPEVRDLLSLLSFIAGSGSTLLRVATLADYQVGVGDLLKLFEAAQTAEVRAFEMLARLEDVEGLSTTGRAGLLRLAKHLDGFGYGNTPWLVLMEYLFERSDYVAGLLSGNTPSADMRRVAVRQLIEALRSMPLAGSRPPIIRGLARIRHMILLADDRELRRLPDEMTGVDGVNLLTVHASKGLEFEAIHLPGLTNRAVPAPNRPDRCPPPDRLVADDIETDAHMAEEQCLFFVAMSRAKSHLRLYRPTRSGSQTANPSTFLQGLDLDVLIADPIARSIAKPVFTRLPEPPAPPLNARDIEMYDRCPRRYYYDRVIGLPGDRLESTYLAAHRCLLKVIEAARRSAEPLSDETIQSLFDETWNESGLVDHFYEQPYRRLTESMLASLRPLLAQGLGGITPIVVKIGGFDIEVRPDQIAADGMATTLRSIRSGRPTTTEQDRLGNTLLLQAAANQYGMGGRVETFHLVGGQTTLIEQTVKKRENRLASSAAIAKAIQGGDYPPKMSDWECPRCRHFFTCPAPADNSA</sequence>
<keyword evidence="14" id="KW-1185">Reference proteome</keyword>
<comment type="similarity">
    <text evidence="1">Belongs to the helicase family. UvrD subfamily.</text>
</comment>
<comment type="catalytic activity">
    <reaction evidence="9">
        <text>ATP + H2O = ADP + phosphate + H(+)</text>
        <dbReference type="Rhea" id="RHEA:13065"/>
        <dbReference type="ChEBI" id="CHEBI:15377"/>
        <dbReference type="ChEBI" id="CHEBI:15378"/>
        <dbReference type="ChEBI" id="CHEBI:30616"/>
        <dbReference type="ChEBI" id="CHEBI:43474"/>
        <dbReference type="ChEBI" id="CHEBI:456216"/>
        <dbReference type="EC" id="5.6.2.4"/>
    </reaction>
</comment>
<dbReference type="GO" id="GO:0000725">
    <property type="term" value="P:recombinational repair"/>
    <property type="evidence" value="ECO:0007669"/>
    <property type="project" value="TreeGrafter"/>
</dbReference>
<evidence type="ECO:0000256" key="3">
    <source>
        <dbReference type="ARBA" id="ARBA00022801"/>
    </source>
</evidence>
<dbReference type="Pfam" id="PF06114">
    <property type="entry name" value="Peptidase_M78"/>
    <property type="match status" value="1"/>
</dbReference>
<dbReference type="SUPFAM" id="SSF52540">
    <property type="entry name" value="P-loop containing nucleoside triphosphate hydrolases"/>
    <property type="match status" value="1"/>
</dbReference>
<dbReference type="CDD" id="cd17932">
    <property type="entry name" value="DEXQc_UvrD"/>
    <property type="match status" value="1"/>
</dbReference>
<dbReference type="PROSITE" id="PS51217">
    <property type="entry name" value="UVRD_HELICASE_CTER"/>
    <property type="match status" value="1"/>
</dbReference>
<dbReference type="EC" id="5.6.2.4" evidence="8"/>
<proteinExistence type="inferred from homology"/>
<dbReference type="InterPro" id="IPR038726">
    <property type="entry name" value="PDDEXK_AddAB-type"/>
</dbReference>
<evidence type="ECO:0000256" key="2">
    <source>
        <dbReference type="ARBA" id="ARBA00022741"/>
    </source>
</evidence>
<keyword evidence="4 10" id="KW-0347">Helicase</keyword>
<evidence type="ECO:0000256" key="9">
    <source>
        <dbReference type="ARBA" id="ARBA00048988"/>
    </source>
</evidence>
<keyword evidence="3 10" id="KW-0378">Hydrolase</keyword>
<name>A0A090DFK4_MESPL</name>
<dbReference type="InterPro" id="IPR027417">
    <property type="entry name" value="P-loop_NTPase"/>
</dbReference>
<evidence type="ECO:0000256" key="1">
    <source>
        <dbReference type="ARBA" id="ARBA00009922"/>
    </source>
</evidence>
<dbReference type="InterPro" id="IPR013986">
    <property type="entry name" value="DExx_box_DNA_helicase_dom_sf"/>
</dbReference>
<dbReference type="Pfam" id="PF12705">
    <property type="entry name" value="PDDEXK_1"/>
    <property type="match status" value="1"/>
</dbReference>
<evidence type="ECO:0000256" key="6">
    <source>
        <dbReference type="ARBA" id="ARBA00023235"/>
    </source>
</evidence>
<dbReference type="GO" id="GO:0033202">
    <property type="term" value="C:DNA helicase complex"/>
    <property type="evidence" value="ECO:0007669"/>
    <property type="project" value="TreeGrafter"/>
</dbReference>
<accession>A0A090DFK4</accession>
<dbReference type="Pfam" id="PF13361">
    <property type="entry name" value="UvrD_C"/>
    <property type="match status" value="2"/>
</dbReference>
<feature type="binding site" evidence="10">
    <location>
        <begin position="211"/>
        <end position="218"/>
    </location>
    <ligand>
        <name>ATP</name>
        <dbReference type="ChEBI" id="CHEBI:30616"/>
    </ligand>
</feature>
<feature type="domain" description="UvrD-like helicase C-terminal" evidence="12">
    <location>
        <begin position="495"/>
        <end position="773"/>
    </location>
</feature>
<evidence type="ECO:0000256" key="7">
    <source>
        <dbReference type="ARBA" id="ARBA00034617"/>
    </source>
</evidence>
<dbReference type="GO" id="GO:0003677">
    <property type="term" value="F:DNA binding"/>
    <property type="evidence" value="ECO:0007669"/>
    <property type="project" value="InterPro"/>
</dbReference>
<evidence type="ECO:0000256" key="10">
    <source>
        <dbReference type="PROSITE-ProRule" id="PRU00560"/>
    </source>
</evidence>
<dbReference type="GO" id="GO:0043138">
    <property type="term" value="F:3'-5' DNA helicase activity"/>
    <property type="evidence" value="ECO:0007669"/>
    <property type="project" value="UniProtKB-EC"/>
</dbReference>
<dbReference type="GO" id="GO:0005829">
    <property type="term" value="C:cytosol"/>
    <property type="evidence" value="ECO:0007669"/>
    <property type="project" value="TreeGrafter"/>
</dbReference>
<gene>
    <name evidence="13" type="ORF">MPL3356_110422</name>
</gene>
<dbReference type="Pfam" id="PF00580">
    <property type="entry name" value="UvrD-helicase"/>
    <property type="match status" value="1"/>
</dbReference>
<evidence type="ECO:0000313" key="13">
    <source>
        <dbReference type="EMBL" id="CDX12281.1"/>
    </source>
</evidence>
<dbReference type="PROSITE" id="PS51198">
    <property type="entry name" value="UVRD_HELICASE_ATP_BIND"/>
    <property type="match status" value="1"/>
</dbReference>
<dbReference type="AlphaFoldDB" id="A0A090DFK4"/>
<dbReference type="InterPro" id="IPR010359">
    <property type="entry name" value="IrrE_HExxH"/>
</dbReference>
<dbReference type="PANTHER" id="PTHR11070:SF55">
    <property type="entry name" value="DNA 3'-5' HELICASE"/>
    <property type="match status" value="1"/>
</dbReference>
<evidence type="ECO:0000256" key="5">
    <source>
        <dbReference type="ARBA" id="ARBA00022840"/>
    </source>
</evidence>
<dbReference type="Gene3D" id="1.10.10.160">
    <property type="match status" value="1"/>
</dbReference>